<evidence type="ECO:0000313" key="7">
    <source>
        <dbReference type="Proteomes" id="UP000569914"/>
    </source>
</evidence>
<dbReference type="SUPFAM" id="SSF52540">
    <property type="entry name" value="P-loop containing nucleoside triphosphate hydrolases"/>
    <property type="match status" value="1"/>
</dbReference>
<dbReference type="GO" id="GO:0005524">
    <property type="term" value="F:ATP binding"/>
    <property type="evidence" value="ECO:0007669"/>
    <property type="project" value="UniProtKB-KW"/>
</dbReference>
<evidence type="ECO:0000256" key="3">
    <source>
        <dbReference type="ARBA" id="ARBA00022741"/>
    </source>
</evidence>
<dbReference type="RefSeq" id="WP_179752778.1">
    <property type="nucleotide sequence ID" value="NZ_JACCBU010000001.1"/>
</dbReference>
<evidence type="ECO:0000256" key="4">
    <source>
        <dbReference type="ARBA" id="ARBA00022840"/>
    </source>
</evidence>
<feature type="domain" description="ABC transporter" evidence="5">
    <location>
        <begin position="13"/>
        <end position="257"/>
    </location>
</feature>
<keyword evidence="7" id="KW-1185">Reference proteome</keyword>
<reference evidence="6 7" key="1">
    <citation type="submission" date="2020-07" db="EMBL/GenBank/DDBJ databases">
        <title>Sequencing the genomes of 1000 actinobacteria strains.</title>
        <authorList>
            <person name="Klenk H.-P."/>
        </authorList>
    </citation>
    <scope>NUCLEOTIDE SEQUENCE [LARGE SCALE GENOMIC DNA]</scope>
    <source>
        <strain evidence="6 7">DSM 22083</strain>
    </source>
</reference>
<evidence type="ECO:0000259" key="5">
    <source>
        <dbReference type="PROSITE" id="PS50893"/>
    </source>
</evidence>
<dbReference type="AlphaFoldDB" id="A0A7Y9I898"/>
<dbReference type="InterPro" id="IPR003439">
    <property type="entry name" value="ABC_transporter-like_ATP-bd"/>
</dbReference>
<keyword evidence="3" id="KW-0547">Nucleotide-binding</keyword>
<dbReference type="PROSITE" id="PS00211">
    <property type="entry name" value="ABC_TRANSPORTER_1"/>
    <property type="match status" value="1"/>
</dbReference>
<dbReference type="InterPro" id="IPR050319">
    <property type="entry name" value="ABC_transp_ATP-bind"/>
</dbReference>
<protein>
    <submittedName>
        <fullName evidence="6">ABC-type glutathione transport system ATPase component</fullName>
    </submittedName>
</protein>
<dbReference type="Proteomes" id="UP000569914">
    <property type="component" value="Unassembled WGS sequence"/>
</dbReference>
<evidence type="ECO:0000313" key="6">
    <source>
        <dbReference type="EMBL" id="NYE72153.1"/>
    </source>
</evidence>
<dbReference type="InterPro" id="IPR003593">
    <property type="entry name" value="AAA+_ATPase"/>
</dbReference>
<keyword evidence="2" id="KW-0813">Transport</keyword>
<proteinExistence type="inferred from homology"/>
<evidence type="ECO:0000256" key="2">
    <source>
        <dbReference type="ARBA" id="ARBA00022448"/>
    </source>
</evidence>
<evidence type="ECO:0000256" key="1">
    <source>
        <dbReference type="ARBA" id="ARBA00005417"/>
    </source>
</evidence>
<dbReference type="EMBL" id="JACCBU010000001">
    <property type="protein sequence ID" value="NYE72153.1"/>
    <property type="molecule type" value="Genomic_DNA"/>
</dbReference>
<gene>
    <name evidence="6" type="ORF">BKA15_003482</name>
</gene>
<keyword evidence="4" id="KW-0067">ATP-binding</keyword>
<name>A0A7Y9I898_9ACTN</name>
<dbReference type="SMART" id="SM00382">
    <property type="entry name" value="AAA"/>
    <property type="match status" value="1"/>
</dbReference>
<dbReference type="PANTHER" id="PTHR43776:SF7">
    <property type="entry name" value="D,D-DIPEPTIDE TRANSPORT ATP-BINDING PROTEIN DDPF-RELATED"/>
    <property type="match status" value="1"/>
</dbReference>
<comment type="similarity">
    <text evidence="1">Belongs to the ABC transporter superfamily.</text>
</comment>
<dbReference type="Pfam" id="PF08352">
    <property type="entry name" value="oligo_HPY"/>
    <property type="match status" value="1"/>
</dbReference>
<dbReference type="InterPro" id="IPR027417">
    <property type="entry name" value="P-loop_NTPase"/>
</dbReference>
<dbReference type="GO" id="GO:0015833">
    <property type="term" value="P:peptide transport"/>
    <property type="evidence" value="ECO:0007669"/>
    <property type="project" value="InterPro"/>
</dbReference>
<dbReference type="PROSITE" id="PS50893">
    <property type="entry name" value="ABC_TRANSPORTER_2"/>
    <property type="match status" value="1"/>
</dbReference>
<comment type="caution">
    <text evidence="6">The sequence shown here is derived from an EMBL/GenBank/DDBJ whole genome shotgun (WGS) entry which is preliminary data.</text>
</comment>
<dbReference type="GO" id="GO:0016887">
    <property type="term" value="F:ATP hydrolysis activity"/>
    <property type="evidence" value="ECO:0007669"/>
    <property type="project" value="InterPro"/>
</dbReference>
<dbReference type="Gene3D" id="3.40.50.300">
    <property type="entry name" value="P-loop containing nucleotide triphosphate hydrolases"/>
    <property type="match status" value="1"/>
</dbReference>
<sequence>MTELISAGPLLEVRRLRVTFPVPGKGIGRERAVAVAGADVTVGPEETVAIVGESGSGKSTIARSVVGLQRPDAGELIFDGRPLLRRRRAADRRAIQMVFQDPASSLNPRMRVAELINEAWQTHPAVAPEGDRRAAIAAALGAVGLSADLVARYPGQLSGGQCQRVSIARALALQPRLLVCDEAVSALDVSVQTQVLRLLADLRAQRELAMIFISHDLAVVRQIADRVLVMKSGEIVETGMTEDLFNAPQHPYTQALLDAALDLKDVS</sequence>
<dbReference type="Pfam" id="PF00005">
    <property type="entry name" value="ABC_tran"/>
    <property type="match status" value="1"/>
</dbReference>
<accession>A0A7Y9I898</accession>
<organism evidence="6 7">
    <name type="scientific">Microlunatus parietis</name>
    <dbReference type="NCBI Taxonomy" id="682979"/>
    <lineage>
        <taxon>Bacteria</taxon>
        <taxon>Bacillati</taxon>
        <taxon>Actinomycetota</taxon>
        <taxon>Actinomycetes</taxon>
        <taxon>Propionibacteriales</taxon>
        <taxon>Propionibacteriaceae</taxon>
        <taxon>Microlunatus</taxon>
    </lineage>
</organism>
<dbReference type="GO" id="GO:0055085">
    <property type="term" value="P:transmembrane transport"/>
    <property type="evidence" value="ECO:0007669"/>
    <property type="project" value="UniProtKB-ARBA"/>
</dbReference>
<dbReference type="PANTHER" id="PTHR43776">
    <property type="entry name" value="TRANSPORT ATP-BINDING PROTEIN"/>
    <property type="match status" value="1"/>
</dbReference>
<dbReference type="CDD" id="cd03257">
    <property type="entry name" value="ABC_NikE_OppD_transporters"/>
    <property type="match status" value="1"/>
</dbReference>
<dbReference type="InterPro" id="IPR017871">
    <property type="entry name" value="ABC_transporter-like_CS"/>
</dbReference>
<dbReference type="InterPro" id="IPR013563">
    <property type="entry name" value="Oligopep_ABC_C"/>
</dbReference>